<feature type="domain" description="MacB-like periplasmic core" evidence="8">
    <location>
        <begin position="20"/>
        <end position="200"/>
    </location>
</feature>
<comment type="subcellular location">
    <subcellularLocation>
        <location evidence="1">Cell membrane</location>
        <topology evidence="1">Multi-pass membrane protein</topology>
    </subcellularLocation>
</comment>
<dbReference type="STRING" id="1267423.SAMN05216290_2238"/>
<evidence type="ECO:0000313" key="10">
    <source>
        <dbReference type="Proteomes" id="UP000199437"/>
    </source>
</evidence>
<feature type="domain" description="ABC3 transporter permease C-terminal" evidence="7">
    <location>
        <begin position="287"/>
        <end position="403"/>
    </location>
</feature>
<proteinExistence type="predicted"/>
<dbReference type="PANTHER" id="PTHR30572">
    <property type="entry name" value="MEMBRANE COMPONENT OF TRANSPORTER-RELATED"/>
    <property type="match status" value="1"/>
</dbReference>
<keyword evidence="3 6" id="KW-0812">Transmembrane</keyword>
<feature type="transmembrane region" description="Helical" evidence="6">
    <location>
        <begin position="423"/>
        <end position="442"/>
    </location>
</feature>
<keyword evidence="2" id="KW-1003">Cell membrane</keyword>
<dbReference type="RefSeq" id="WP_090258667.1">
    <property type="nucleotide sequence ID" value="NZ_FOIR01000002.1"/>
</dbReference>
<evidence type="ECO:0000256" key="3">
    <source>
        <dbReference type="ARBA" id="ARBA00022692"/>
    </source>
</evidence>
<feature type="transmembrane region" description="Helical" evidence="6">
    <location>
        <begin position="281"/>
        <end position="303"/>
    </location>
</feature>
<feature type="transmembrane region" description="Helical" evidence="6">
    <location>
        <begin position="337"/>
        <end position="358"/>
    </location>
</feature>
<feature type="transmembrane region" description="Helical" evidence="6">
    <location>
        <begin position="378"/>
        <end position="402"/>
    </location>
</feature>
<dbReference type="OrthoDB" id="973312at2"/>
<accession>A0A1I0QDW5</accession>
<dbReference type="InterPro" id="IPR050250">
    <property type="entry name" value="Macrolide_Exporter_MacB"/>
</dbReference>
<name>A0A1I0QDW5_9BACT</name>
<dbReference type="Proteomes" id="UP000199437">
    <property type="component" value="Unassembled WGS sequence"/>
</dbReference>
<evidence type="ECO:0000256" key="4">
    <source>
        <dbReference type="ARBA" id="ARBA00022989"/>
    </source>
</evidence>
<dbReference type="PANTHER" id="PTHR30572:SF18">
    <property type="entry name" value="ABC-TYPE MACROLIDE FAMILY EXPORT SYSTEM PERMEASE COMPONENT 2"/>
    <property type="match status" value="1"/>
</dbReference>
<keyword evidence="4 6" id="KW-1133">Transmembrane helix</keyword>
<keyword evidence="5 6" id="KW-0472">Membrane</keyword>
<dbReference type="AlphaFoldDB" id="A0A1I0QDW5"/>
<evidence type="ECO:0000259" key="7">
    <source>
        <dbReference type="Pfam" id="PF02687"/>
    </source>
</evidence>
<dbReference type="EMBL" id="FOIR01000002">
    <property type="protein sequence ID" value="SEW25139.1"/>
    <property type="molecule type" value="Genomic_DNA"/>
</dbReference>
<feature type="transmembrane region" description="Helical" evidence="6">
    <location>
        <begin position="716"/>
        <end position="735"/>
    </location>
</feature>
<protein>
    <submittedName>
        <fullName evidence="9">Putative ABC transport system permease protein</fullName>
    </submittedName>
</protein>
<dbReference type="Pfam" id="PF12704">
    <property type="entry name" value="MacB_PCD"/>
    <property type="match status" value="1"/>
</dbReference>
<evidence type="ECO:0000313" key="9">
    <source>
        <dbReference type="EMBL" id="SEW25139.1"/>
    </source>
</evidence>
<dbReference type="InterPro" id="IPR025857">
    <property type="entry name" value="MacB_PCD"/>
</dbReference>
<feature type="transmembrane region" description="Helical" evidence="6">
    <location>
        <begin position="21"/>
        <end position="41"/>
    </location>
</feature>
<organism evidence="9 10">
    <name type="scientific">Roseivirga pacifica</name>
    <dbReference type="NCBI Taxonomy" id="1267423"/>
    <lineage>
        <taxon>Bacteria</taxon>
        <taxon>Pseudomonadati</taxon>
        <taxon>Bacteroidota</taxon>
        <taxon>Cytophagia</taxon>
        <taxon>Cytophagales</taxon>
        <taxon>Roseivirgaceae</taxon>
        <taxon>Roseivirga</taxon>
    </lineage>
</organism>
<dbReference type="GO" id="GO:0022857">
    <property type="term" value="F:transmembrane transporter activity"/>
    <property type="evidence" value="ECO:0007669"/>
    <property type="project" value="TreeGrafter"/>
</dbReference>
<dbReference type="GeneID" id="99986944"/>
<gene>
    <name evidence="9" type="ORF">SAMN05216290_2238</name>
</gene>
<feature type="transmembrane region" description="Helical" evidence="6">
    <location>
        <begin position="755"/>
        <end position="774"/>
    </location>
</feature>
<feature type="domain" description="ABC3 transporter permease C-terminal" evidence="7">
    <location>
        <begin position="667"/>
        <end position="770"/>
    </location>
</feature>
<dbReference type="Pfam" id="PF02687">
    <property type="entry name" value="FtsX"/>
    <property type="match status" value="2"/>
</dbReference>
<keyword evidence="10" id="KW-1185">Reference proteome</keyword>
<evidence type="ECO:0000256" key="6">
    <source>
        <dbReference type="SAM" id="Phobius"/>
    </source>
</evidence>
<evidence type="ECO:0000259" key="8">
    <source>
        <dbReference type="Pfam" id="PF12704"/>
    </source>
</evidence>
<sequence>MLKHFLKTGYRGFKRQKLYSLVNLLGLAIGMFCFLITALYVKDELTFDRWHENADNIFMSSLEMQREDGEKFNVRPSYALLKALKEESSEVVSAVNISRNNWKYYQLGDEWVQTNQFYYSSPELFEVFDFSLKYGNETTALSEPTDVVISSELAESLFSGENPLDKMISIQGQGELKVVGVLNPIPTNSHLRFDIVASTNNPDSRYKDSEGEWVYGTGYNYFLLKEDFNLDNLFDDTKKLLARNGVEDIAAGYDYLKFSDLYLSQQTQRYNNDMFGGQVKYIYIFSLIGTLILLVACFNYINLTTSASISRSKEMGIRKVIGASRASLVSNKMVETLFVSFWSLVLAVIAVEMTLPYINSLIGKSLSFNLLQSPSQLVLPVLLLIVVMLISGIYPAFVLSSINLSTVLRGAQPKTKAGLFKKSLIVFQFIICSGLLIAALAIRSQADFLINMDKGYNEEHIMSMSVRQEGQRLEYEVLKNKLESIPQIEVVTSATLPIFPPAPPLEIKVDGRDFAITFLTGYADKNFNEVFQLEFVEGVDFTQVPESELGNAAIINETAKKKLALNPALGAELPNGRKVVGVVSDFFFDSAKSEIQPASIVYSPRNFWEVQFSYRAGNKADVIAQVEMAMKQEFGLKSAPSMTELKTITQGFNFYDTETTLKTIFNILTGMVILVAFLGLFAMATFESNAREKELGIRKVLGANYFHILETLNKHFVGLMIVAFIVSVPTTFYLVEKWLQAFPYRIEGLESFGLSSVAIIVLIAIVILGAHSYLSTRKNPTEVLRNE</sequence>
<reference evidence="10" key="1">
    <citation type="submission" date="2016-10" db="EMBL/GenBank/DDBJ databases">
        <authorList>
            <person name="Varghese N."/>
            <person name="Submissions S."/>
        </authorList>
    </citation>
    <scope>NUCLEOTIDE SEQUENCE [LARGE SCALE GENOMIC DNA]</scope>
    <source>
        <strain evidence="10">CGMCC 1.12402</strain>
    </source>
</reference>
<dbReference type="InterPro" id="IPR003838">
    <property type="entry name" value="ABC3_permease_C"/>
</dbReference>
<evidence type="ECO:0000256" key="5">
    <source>
        <dbReference type="ARBA" id="ARBA00023136"/>
    </source>
</evidence>
<feature type="transmembrane region" description="Helical" evidence="6">
    <location>
        <begin position="664"/>
        <end position="686"/>
    </location>
</feature>
<evidence type="ECO:0000256" key="2">
    <source>
        <dbReference type="ARBA" id="ARBA00022475"/>
    </source>
</evidence>
<dbReference type="GO" id="GO:0005886">
    <property type="term" value="C:plasma membrane"/>
    <property type="evidence" value="ECO:0007669"/>
    <property type="project" value="UniProtKB-SubCell"/>
</dbReference>
<evidence type="ECO:0000256" key="1">
    <source>
        <dbReference type="ARBA" id="ARBA00004651"/>
    </source>
</evidence>